<dbReference type="InterPro" id="IPR006311">
    <property type="entry name" value="TAT_signal"/>
</dbReference>
<dbReference type="KEGG" id="atq:GH723_15755"/>
<dbReference type="PANTHER" id="PTHR43737">
    <property type="entry name" value="BLL7424 PROTEIN"/>
    <property type="match status" value="1"/>
</dbReference>
<dbReference type="Pfam" id="PF00395">
    <property type="entry name" value="SLH"/>
    <property type="match status" value="3"/>
</dbReference>
<dbReference type="PROSITE" id="PS51272">
    <property type="entry name" value="SLH"/>
    <property type="match status" value="2"/>
</dbReference>
<organism evidence="3 4">
    <name type="scientific">Actinomarinicola tropica</name>
    <dbReference type="NCBI Taxonomy" id="2789776"/>
    <lineage>
        <taxon>Bacteria</taxon>
        <taxon>Bacillati</taxon>
        <taxon>Actinomycetota</taxon>
        <taxon>Acidimicrobiia</taxon>
        <taxon>Acidimicrobiales</taxon>
        <taxon>Iamiaceae</taxon>
        <taxon>Actinomarinicola</taxon>
    </lineage>
</organism>
<dbReference type="Pfam" id="PF07394">
    <property type="entry name" value="DUF1501"/>
    <property type="match status" value="1"/>
</dbReference>
<reference evidence="3 4" key="1">
    <citation type="submission" date="2019-11" db="EMBL/GenBank/DDBJ databases">
        <authorList>
            <person name="He Y."/>
        </authorList>
    </citation>
    <scope>NUCLEOTIDE SEQUENCE [LARGE SCALE GENOMIC DNA]</scope>
    <source>
        <strain evidence="3 4">SCSIO 58843</strain>
    </source>
</reference>
<evidence type="ECO:0000256" key="1">
    <source>
        <dbReference type="SAM" id="MobiDB-lite"/>
    </source>
</evidence>
<dbReference type="PROSITE" id="PS51318">
    <property type="entry name" value="TAT"/>
    <property type="match status" value="1"/>
</dbReference>
<dbReference type="InterPro" id="IPR010869">
    <property type="entry name" value="DUF1501"/>
</dbReference>
<feature type="domain" description="SLH" evidence="2">
    <location>
        <begin position="571"/>
        <end position="632"/>
    </location>
</feature>
<protein>
    <submittedName>
        <fullName evidence="3">DUF1501 domain-containing protein</fullName>
    </submittedName>
</protein>
<feature type="domain" description="SLH" evidence="2">
    <location>
        <begin position="449"/>
        <end position="513"/>
    </location>
</feature>
<dbReference type="PANTHER" id="PTHR43737:SF1">
    <property type="entry name" value="DUF1501 DOMAIN-CONTAINING PROTEIN"/>
    <property type="match status" value="1"/>
</dbReference>
<feature type="region of interest" description="Disordered" evidence="1">
    <location>
        <begin position="422"/>
        <end position="454"/>
    </location>
</feature>
<feature type="compositionally biased region" description="Pro residues" evidence="1">
    <location>
        <begin position="427"/>
        <end position="447"/>
    </location>
</feature>
<dbReference type="AlphaFoldDB" id="A0A5Q2RHU3"/>
<dbReference type="InterPro" id="IPR001119">
    <property type="entry name" value="SLH_dom"/>
</dbReference>
<dbReference type="EMBL" id="CP045851">
    <property type="protein sequence ID" value="QGG96438.1"/>
    <property type="molecule type" value="Genomic_DNA"/>
</dbReference>
<evidence type="ECO:0000313" key="4">
    <source>
        <dbReference type="Proteomes" id="UP000334019"/>
    </source>
</evidence>
<evidence type="ECO:0000259" key="2">
    <source>
        <dbReference type="PROSITE" id="PS51272"/>
    </source>
</evidence>
<accession>A0A5Q2RHU3</accession>
<gene>
    <name evidence="3" type="ORF">GH723_15755</name>
</gene>
<sequence length="632" mass="65202">MLPADIETAPALAHLSLDGAAVDADRSTGLSRRAFLQGALAAGAVGVALPSWVVEAAGAAPLAPTEGVLVVVLMGGGNDGLNMVVPFQDGAYYDRRGGLAIPLANVRPLAGSDVGLHPALGGLAQRYAAGQVAVVQGVGYPSPDLSHFTSMANWMSGRPGQIPTSGWLGRHLDAAPAGAVKGVAIGSGVPLHVNGVTHRSVSFPVGSPPPGATTASWDRRMFDSIAATGTSTGRGALADAIGRTCSAMIATAREVAPAYTPPPPTTKLVGDLTLAAQLINIDVGVRVVTVSYGDFDSHANQASMHQDRMEELDAAISAFWSALAPAQAARVTLMTFSEFGRRVQANGSNGTDHGTAGPMLLMGPRVKGGVYGAAPSLTSLDRSGNPIATSDFRQVYAEVLDRWLAGDANEVLGGTFAAHGLFASVPSDPPPSPPPGSTPPPTSPPPSGGAGGFVDVSPQAFYAGPVAWLATEGITTGVGGSDRFAPDAPVTRAEMVTFLWRFAGEPAVGGAIPFSDVRDGLFHSTAVRWAAREGITTGVSGSDRFAPDAHVTRGEMATFLWRYARQPSPGRRAAFVDVDRGAFYAVPVDFMAENGITTGVGGSNRFEPGSRVTRGEMATFLWRFDRAGYRAR</sequence>
<name>A0A5Q2RHU3_9ACTN</name>
<evidence type="ECO:0000313" key="3">
    <source>
        <dbReference type="EMBL" id="QGG96438.1"/>
    </source>
</evidence>
<dbReference type="Proteomes" id="UP000334019">
    <property type="component" value="Chromosome"/>
</dbReference>
<keyword evidence="4" id="KW-1185">Reference proteome</keyword>
<dbReference type="RefSeq" id="WP_153760542.1">
    <property type="nucleotide sequence ID" value="NZ_CP045851.1"/>
</dbReference>
<proteinExistence type="predicted"/>